<dbReference type="SUPFAM" id="SSF48576">
    <property type="entry name" value="Terpenoid synthases"/>
    <property type="match status" value="1"/>
</dbReference>
<evidence type="ECO:0000256" key="5">
    <source>
        <dbReference type="ARBA" id="ARBA00038273"/>
    </source>
</evidence>
<keyword evidence="4" id="KW-0472">Membrane</keyword>
<dbReference type="Gene3D" id="1.10.600.10">
    <property type="entry name" value="Farnesyl Diphosphate Synthase"/>
    <property type="match status" value="1"/>
</dbReference>
<dbReference type="Pfam" id="PF00494">
    <property type="entry name" value="SQS_PSY"/>
    <property type="match status" value="1"/>
</dbReference>
<dbReference type="GO" id="GO:0072546">
    <property type="term" value="C:EMC complex"/>
    <property type="evidence" value="ECO:0007669"/>
    <property type="project" value="TreeGrafter"/>
</dbReference>
<evidence type="ECO:0000256" key="1">
    <source>
        <dbReference type="ARBA" id="ARBA00004273"/>
    </source>
</evidence>
<proteinExistence type="inferred from homology"/>
<dbReference type="GO" id="GO:0005743">
    <property type="term" value="C:mitochondrial inner membrane"/>
    <property type="evidence" value="ECO:0007669"/>
    <property type="project" value="UniProtKB-SubCell"/>
</dbReference>
<dbReference type="InterPro" id="IPR008949">
    <property type="entry name" value="Isoprenoid_synthase_dom_sf"/>
</dbReference>
<evidence type="ECO:0000313" key="7">
    <source>
        <dbReference type="WBParaSite" id="SMUV_0000338701-mRNA-1"/>
    </source>
</evidence>
<protein>
    <submittedName>
        <fullName evidence="7">Bestrophin homolog</fullName>
    </submittedName>
</protein>
<dbReference type="PANTHER" id="PTHR21181">
    <property type="match status" value="1"/>
</dbReference>
<evidence type="ECO:0000256" key="2">
    <source>
        <dbReference type="ARBA" id="ARBA00022792"/>
    </source>
</evidence>
<organism evidence="6 7">
    <name type="scientific">Syphacia muris</name>
    <dbReference type="NCBI Taxonomy" id="451379"/>
    <lineage>
        <taxon>Eukaryota</taxon>
        <taxon>Metazoa</taxon>
        <taxon>Ecdysozoa</taxon>
        <taxon>Nematoda</taxon>
        <taxon>Chromadorea</taxon>
        <taxon>Rhabditida</taxon>
        <taxon>Spirurina</taxon>
        <taxon>Oxyuridomorpha</taxon>
        <taxon>Oxyuroidea</taxon>
        <taxon>Oxyuridae</taxon>
        <taxon>Syphacia</taxon>
    </lineage>
</organism>
<dbReference type="InterPro" id="IPR002060">
    <property type="entry name" value="Squ/phyt_synthse"/>
</dbReference>
<evidence type="ECO:0000313" key="6">
    <source>
        <dbReference type="Proteomes" id="UP000046393"/>
    </source>
</evidence>
<keyword evidence="6" id="KW-1185">Reference proteome</keyword>
<dbReference type="AlphaFoldDB" id="A0A0N5AGE2"/>
<name>A0A0N5AGE2_9BILA</name>
<keyword evidence="3" id="KW-0496">Mitochondrion</keyword>
<dbReference type="WBParaSite" id="SMUV_0000338701-mRNA-1">
    <property type="protein sequence ID" value="SMUV_0000338701-mRNA-1"/>
    <property type="gene ID" value="SMUV_0000338701"/>
</dbReference>
<dbReference type="GO" id="GO:0022890">
    <property type="term" value="F:inorganic cation transmembrane transporter activity"/>
    <property type="evidence" value="ECO:0007669"/>
    <property type="project" value="TreeGrafter"/>
</dbReference>
<dbReference type="STRING" id="451379.A0A0N5AGE2"/>
<accession>A0A0N5AGE2</accession>
<keyword evidence="2" id="KW-0999">Mitochondrion inner membrane</keyword>
<comment type="similarity">
    <text evidence="5">Belongs to the NDUFAF6 family.</text>
</comment>
<comment type="subcellular location">
    <subcellularLocation>
        <location evidence="1">Mitochondrion inner membrane</location>
    </subcellularLocation>
</comment>
<evidence type="ECO:0000256" key="3">
    <source>
        <dbReference type="ARBA" id="ARBA00023128"/>
    </source>
</evidence>
<dbReference type="GO" id="GO:0005794">
    <property type="term" value="C:Golgi apparatus"/>
    <property type="evidence" value="ECO:0007669"/>
    <property type="project" value="TreeGrafter"/>
</dbReference>
<evidence type="ECO:0000256" key="4">
    <source>
        <dbReference type="ARBA" id="ARBA00023136"/>
    </source>
</evidence>
<dbReference type="GO" id="GO:0005769">
    <property type="term" value="C:early endosome"/>
    <property type="evidence" value="ECO:0007669"/>
    <property type="project" value="TreeGrafter"/>
</dbReference>
<sequence length="419" mass="47653">MSPVFKPVSRIICGVGVLSLLYCAYSAAQQPFINLPVDLVCQIWFSLLAILYGSSQIAGDFIPLRTDWQDRFKSWDTAGNCPSFYIFNHRAKARSLRLRHFKASYEAFQHCMKLVKARDYSNYVGALLHPTTLQPEIFALLAFNVEVAVVRDQIKRNSGVTGIYRLQFWKDTVEAIYLNPNAPLPRQPVATALASYVKLKDAKLLIDLITSRQHTLGDRPYTALSDICDYGRNTTGALLKLIMNVLLRKFYCADTARKDDECLMKCYEAAENMGAAVGIVTILRLFFALETLALKSKAWLYKLVISVAPLLSRGILLLPVDLMTTYNVKVGRKSLFDGEITFLLRDMANEAKVRLLNSRKLKDVIPKELRMPLMASGTTVDFVLSVLEESKYNLLDARLQRNPELLAWRLWWKKMNKVY</sequence>
<reference evidence="7" key="1">
    <citation type="submission" date="2017-02" db="UniProtKB">
        <authorList>
            <consortium name="WormBaseParasite"/>
        </authorList>
    </citation>
    <scope>IDENTIFICATION</scope>
</reference>
<dbReference type="PANTHER" id="PTHR21181:SF7">
    <property type="entry name" value="ER MEMBRANE PROTEIN COMPLEX SUBUNIT 5"/>
    <property type="match status" value="1"/>
</dbReference>
<dbReference type="GO" id="GO:0005886">
    <property type="term" value="C:plasma membrane"/>
    <property type="evidence" value="ECO:0007669"/>
    <property type="project" value="TreeGrafter"/>
</dbReference>
<dbReference type="Proteomes" id="UP000046393">
    <property type="component" value="Unplaced"/>
</dbReference>